<evidence type="ECO:0000313" key="3">
    <source>
        <dbReference type="Proteomes" id="UP000317209"/>
    </source>
</evidence>
<protein>
    <submittedName>
        <fullName evidence="2">Uncharacterized protein</fullName>
    </submittedName>
</protein>
<proteinExistence type="predicted"/>
<dbReference type="AlphaFoldDB" id="A0A543BKF4"/>
<keyword evidence="3" id="KW-1185">Reference proteome</keyword>
<dbReference type="Proteomes" id="UP000317209">
    <property type="component" value="Unassembled WGS sequence"/>
</dbReference>
<evidence type="ECO:0000313" key="2">
    <source>
        <dbReference type="EMBL" id="TQL85298.1"/>
    </source>
</evidence>
<reference evidence="2 3" key="1">
    <citation type="submission" date="2019-06" db="EMBL/GenBank/DDBJ databases">
        <title>Sequencing the genomes of 1000 actinobacteria strains.</title>
        <authorList>
            <person name="Klenk H.-P."/>
        </authorList>
    </citation>
    <scope>NUCLEOTIDE SEQUENCE [LARGE SCALE GENOMIC DNA]</scope>
    <source>
        <strain evidence="2 3">DSM 20169</strain>
    </source>
</reference>
<comment type="caution">
    <text evidence="2">The sequence shown here is derived from an EMBL/GenBank/DDBJ whole genome shotgun (WGS) entry which is preliminary data.</text>
</comment>
<sequence>MQEIARNEGGMRRIRPSFREISFASSERIACIVRQQAGTGAAAGGAAPRGAAPRPPQ</sequence>
<dbReference type="EMBL" id="VFOX01000001">
    <property type="protein sequence ID" value="TQL85298.1"/>
    <property type="molecule type" value="Genomic_DNA"/>
</dbReference>
<organism evidence="2 3">
    <name type="scientific">Microbacterium saperdae</name>
    <dbReference type="NCBI Taxonomy" id="69368"/>
    <lineage>
        <taxon>Bacteria</taxon>
        <taxon>Bacillati</taxon>
        <taxon>Actinomycetota</taxon>
        <taxon>Actinomycetes</taxon>
        <taxon>Micrococcales</taxon>
        <taxon>Microbacteriaceae</taxon>
        <taxon>Microbacterium</taxon>
    </lineage>
</organism>
<feature type="region of interest" description="Disordered" evidence="1">
    <location>
        <begin position="37"/>
        <end position="57"/>
    </location>
</feature>
<gene>
    <name evidence="2" type="ORF">FB560_0905</name>
</gene>
<evidence type="ECO:0000256" key="1">
    <source>
        <dbReference type="SAM" id="MobiDB-lite"/>
    </source>
</evidence>
<accession>A0A543BKF4</accession>
<name>A0A543BKF4_9MICO</name>